<feature type="compositionally biased region" description="Low complexity" evidence="1">
    <location>
        <begin position="53"/>
        <end position="65"/>
    </location>
</feature>
<proteinExistence type="predicted"/>
<dbReference type="EMBL" id="KQ964575">
    <property type="protein sequence ID" value="KXN68443.1"/>
    <property type="molecule type" value="Genomic_DNA"/>
</dbReference>
<keyword evidence="3" id="KW-1185">Reference proteome</keyword>
<feature type="region of interest" description="Disordered" evidence="1">
    <location>
        <begin position="53"/>
        <end position="72"/>
    </location>
</feature>
<evidence type="ECO:0000256" key="1">
    <source>
        <dbReference type="SAM" id="MobiDB-lite"/>
    </source>
</evidence>
<dbReference type="Proteomes" id="UP000070444">
    <property type="component" value="Unassembled WGS sequence"/>
</dbReference>
<protein>
    <submittedName>
        <fullName evidence="2">Uncharacterized protein</fullName>
    </submittedName>
</protein>
<name>A0A137P044_CONC2</name>
<dbReference type="AlphaFoldDB" id="A0A137P044"/>
<sequence length="592" mass="68027">MQKPIQGFEIAWSPLIMITITSKVLSLTPIRVKKRLIYNFQLKQLLSNFYTSSESTEKNNTNNSTDGHRVIPDNNSAEKVLLKHRKIKNSHLELLKKYLLEDKLIGPAKATKQLREETGLNVSTETLRKILASLREEMGPEYISAYSPTVKDRQSDQRYKLKDLHIECLKKYLKDNKYIGPTNAMKKLNEETGLSIAIPAISTALKNLRKEMGSEYSNLDSEQVKVNQINDRIKLKDSHLEFLKKYLKEDKHLGPAKAMRQLHEETGLSVSVETMRKTLINLKQEIDPEYAKVYLSTLNNTIPVNQSKMKDIHLECLKKYLKEDFYISNVDAMYRLYDETGLLVSRVTIRNALEKLEQDITQHEIELPLPDSNTKVDFRSRSYGFKLKDLHMDLLERYVNENPSIKAIDAKYRLFIETAYSVSVPTVKNALNEIREQICIKNGSLAASDSKSDARSWIYGFKLKELHIERLKEYLKEDNSIGPTKALTRLCEETGLDASIRPVQAALITLKKEIEQENTNLLSPNSKPEAEQNQKFGYKLKHLHIECIKKYLNENSSIGSTTVMNRLYEETGSKISASHISRVLRNIRSGDK</sequence>
<gene>
    <name evidence="2" type="ORF">CONCODRAFT_9289</name>
</gene>
<reference evidence="2 3" key="1">
    <citation type="journal article" date="2015" name="Genome Biol. Evol.">
        <title>Phylogenomic analyses indicate that early fungi evolved digesting cell walls of algal ancestors of land plants.</title>
        <authorList>
            <person name="Chang Y."/>
            <person name="Wang S."/>
            <person name="Sekimoto S."/>
            <person name="Aerts A.L."/>
            <person name="Choi C."/>
            <person name="Clum A."/>
            <person name="LaButti K.M."/>
            <person name="Lindquist E.A."/>
            <person name="Yee Ngan C."/>
            <person name="Ohm R.A."/>
            <person name="Salamov A.A."/>
            <person name="Grigoriev I.V."/>
            <person name="Spatafora J.W."/>
            <person name="Berbee M.L."/>
        </authorList>
    </citation>
    <scope>NUCLEOTIDE SEQUENCE [LARGE SCALE GENOMIC DNA]</scope>
    <source>
        <strain evidence="2 3">NRRL 28638</strain>
    </source>
</reference>
<accession>A0A137P044</accession>
<evidence type="ECO:0000313" key="3">
    <source>
        <dbReference type="Proteomes" id="UP000070444"/>
    </source>
</evidence>
<evidence type="ECO:0000313" key="2">
    <source>
        <dbReference type="EMBL" id="KXN68443.1"/>
    </source>
</evidence>
<organism evidence="2 3">
    <name type="scientific">Conidiobolus coronatus (strain ATCC 28846 / CBS 209.66 / NRRL 28638)</name>
    <name type="common">Delacroixia coronata</name>
    <dbReference type="NCBI Taxonomy" id="796925"/>
    <lineage>
        <taxon>Eukaryota</taxon>
        <taxon>Fungi</taxon>
        <taxon>Fungi incertae sedis</taxon>
        <taxon>Zoopagomycota</taxon>
        <taxon>Entomophthoromycotina</taxon>
        <taxon>Entomophthoromycetes</taxon>
        <taxon>Entomophthorales</taxon>
        <taxon>Ancylistaceae</taxon>
        <taxon>Conidiobolus</taxon>
    </lineage>
</organism>